<dbReference type="InterPro" id="IPR032259">
    <property type="entry name" value="HIBYL-CoA-H"/>
</dbReference>
<dbReference type="CDD" id="cd06558">
    <property type="entry name" value="crotonase-like"/>
    <property type="match status" value="1"/>
</dbReference>
<dbReference type="AlphaFoldDB" id="B0TMR3"/>
<dbReference type="Proteomes" id="UP000001317">
    <property type="component" value="Chromosome"/>
</dbReference>
<protein>
    <recommendedName>
        <fullName evidence="2">3-hydroxyisobutyryl-CoA hydrolase</fullName>
        <ecNumber evidence="2">3.1.2.4</ecNumber>
    </recommendedName>
</protein>
<keyword evidence="6" id="KW-1185">Reference proteome</keyword>
<dbReference type="NCBIfam" id="NF004127">
    <property type="entry name" value="PRK05617.1"/>
    <property type="match status" value="1"/>
</dbReference>
<proteinExistence type="predicted"/>
<reference evidence="5" key="1">
    <citation type="submission" date="2008-01" db="EMBL/GenBank/DDBJ databases">
        <title>Complete sequence of Shewanella halifaxensis HAW-EB4.</title>
        <authorList>
            <consortium name="US DOE Joint Genome Institute"/>
            <person name="Copeland A."/>
            <person name="Lucas S."/>
            <person name="Lapidus A."/>
            <person name="Glavina del Rio T."/>
            <person name="Dalin E."/>
            <person name="Tice H."/>
            <person name="Bruce D."/>
            <person name="Goodwin L."/>
            <person name="Pitluck S."/>
            <person name="Sims D."/>
            <person name="Brettin T."/>
            <person name="Detter J.C."/>
            <person name="Han C."/>
            <person name="Kuske C.R."/>
            <person name="Schmutz J."/>
            <person name="Larimer F."/>
            <person name="Land M."/>
            <person name="Hauser L."/>
            <person name="Kyrpides N."/>
            <person name="Kim E."/>
            <person name="Zhao J.-S."/>
            <person name="Richardson P."/>
        </authorList>
    </citation>
    <scope>NUCLEOTIDE SEQUENCE [LARGE SCALE GENOMIC DNA]</scope>
    <source>
        <strain evidence="5">HAW-EB4</strain>
    </source>
</reference>
<dbReference type="STRING" id="458817.Shal_2874"/>
<dbReference type="EMBL" id="CP000931">
    <property type="protein sequence ID" value="ABZ77423.1"/>
    <property type="molecule type" value="Genomic_DNA"/>
</dbReference>
<dbReference type="HOGENOM" id="CLU_009834_22_1_6"/>
<evidence type="ECO:0000313" key="5">
    <source>
        <dbReference type="EMBL" id="ABZ77423.1"/>
    </source>
</evidence>
<dbReference type="KEGG" id="shl:Shal_2874"/>
<keyword evidence="3" id="KW-0378">Hydrolase</keyword>
<name>B0TMR3_SHEHH</name>
<feature type="domain" description="Enoyl-CoA hydratase/isomerase" evidence="4">
    <location>
        <begin position="38"/>
        <end position="380"/>
    </location>
</feature>
<organism evidence="5 6">
    <name type="scientific">Shewanella halifaxensis (strain HAW-EB4)</name>
    <dbReference type="NCBI Taxonomy" id="458817"/>
    <lineage>
        <taxon>Bacteria</taxon>
        <taxon>Pseudomonadati</taxon>
        <taxon>Pseudomonadota</taxon>
        <taxon>Gammaproteobacteria</taxon>
        <taxon>Alteromonadales</taxon>
        <taxon>Shewanellaceae</taxon>
        <taxon>Shewanella</taxon>
    </lineage>
</organism>
<sequence length="400" mass="42986">MRGANLDGAAMNGAVIGSELELQQVLFSTLATDSGKQIGVATLNIEKALNALNLNMVQALTAQLTAWRHDDNIVAVVLDGAGEKAFCAGGDVRAIYQASVQTPGEVTAAATEFFKQEYELDYLLHSFGKPVVVWGDGIVMGGGLGLMIGASHRIVTERSRIAMPEVTIGLYPDVGGSYFLNRMPGKSGLFLGMTAYNMSGADALYVGIGNHYLNVDDKSALFDQLAMLPWSDNSDDNHHVLNGALSDMSAACKTPMAASQLKQNQLLIDELMIGTLDEIISRVSCLDEQIGAQHPWLAKAIKTLLAGSPISLSLVHLQSKLSEVLGREPSLAECFKLELGLSVNCCAKADFAEGVRALLIDKDRNPQWRFTDVASIPPGYAQDLLQSPWDDESHPLKAMH</sequence>
<accession>B0TMR3</accession>
<dbReference type="GO" id="GO:0016853">
    <property type="term" value="F:isomerase activity"/>
    <property type="evidence" value="ECO:0007669"/>
    <property type="project" value="UniProtKB-KW"/>
</dbReference>
<dbReference type="Gene3D" id="3.90.226.10">
    <property type="entry name" value="2-enoyl-CoA Hydratase, Chain A, domain 1"/>
    <property type="match status" value="1"/>
</dbReference>
<evidence type="ECO:0000256" key="3">
    <source>
        <dbReference type="ARBA" id="ARBA00022801"/>
    </source>
</evidence>
<evidence type="ECO:0000313" key="6">
    <source>
        <dbReference type="Proteomes" id="UP000001317"/>
    </source>
</evidence>
<dbReference type="eggNOG" id="COG1024">
    <property type="taxonomic scope" value="Bacteria"/>
</dbReference>
<dbReference type="InterPro" id="IPR029045">
    <property type="entry name" value="ClpP/crotonase-like_dom_sf"/>
</dbReference>
<dbReference type="PANTHER" id="PTHR43176:SF3">
    <property type="entry name" value="3-HYDROXYISOBUTYRYL-COA HYDROLASE, MITOCHONDRIAL"/>
    <property type="match status" value="1"/>
</dbReference>
<evidence type="ECO:0000256" key="1">
    <source>
        <dbReference type="ARBA" id="ARBA00001709"/>
    </source>
</evidence>
<comment type="catalytic activity">
    <reaction evidence="1">
        <text>3-hydroxy-2-methylpropanoyl-CoA + H2O = 3-hydroxy-2-methylpropanoate + CoA + H(+)</text>
        <dbReference type="Rhea" id="RHEA:20888"/>
        <dbReference type="ChEBI" id="CHEBI:11805"/>
        <dbReference type="ChEBI" id="CHEBI:15377"/>
        <dbReference type="ChEBI" id="CHEBI:15378"/>
        <dbReference type="ChEBI" id="CHEBI:57287"/>
        <dbReference type="ChEBI" id="CHEBI:57340"/>
        <dbReference type="EC" id="3.1.2.4"/>
    </reaction>
</comment>
<dbReference type="EC" id="3.1.2.4" evidence="2"/>
<dbReference type="PANTHER" id="PTHR43176">
    <property type="entry name" value="3-HYDROXYISOBUTYRYL-COA HYDROLASE-RELATED"/>
    <property type="match status" value="1"/>
</dbReference>
<dbReference type="InterPro" id="IPR045004">
    <property type="entry name" value="ECH_dom"/>
</dbReference>
<dbReference type="Pfam" id="PF16113">
    <property type="entry name" value="ECH_2"/>
    <property type="match status" value="1"/>
</dbReference>
<evidence type="ECO:0000259" key="4">
    <source>
        <dbReference type="Pfam" id="PF16113"/>
    </source>
</evidence>
<dbReference type="GO" id="GO:0006574">
    <property type="term" value="P:L-valine catabolic process"/>
    <property type="evidence" value="ECO:0007669"/>
    <property type="project" value="TreeGrafter"/>
</dbReference>
<dbReference type="GO" id="GO:0003860">
    <property type="term" value="F:3-hydroxyisobutyryl-CoA hydrolase activity"/>
    <property type="evidence" value="ECO:0007669"/>
    <property type="project" value="UniProtKB-EC"/>
</dbReference>
<dbReference type="GO" id="GO:0005829">
    <property type="term" value="C:cytosol"/>
    <property type="evidence" value="ECO:0007669"/>
    <property type="project" value="TreeGrafter"/>
</dbReference>
<evidence type="ECO:0000256" key="2">
    <source>
        <dbReference type="ARBA" id="ARBA00011915"/>
    </source>
</evidence>
<gene>
    <name evidence="5" type="ordered locus">Shal_2874</name>
</gene>
<dbReference type="SUPFAM" id="SSF52096">
    <property type="entry name" value="ClpP/crotonase"/>
    <property type="match status" value="1"/>
</dbReference>